<protein>
    <recommendedName>
        <fullName evidence="1">U3 small nucleolar RNA-associated protein 20 N-terminal domain-containing protein</fullName>
    </recommendedName>
</protein>
<name>A0AAD4C325_BOLED</name>
<dbReference type="Pfam" id="PF07539">
    <property type="entry name" value="UTP20_N"/>
    <property type="match status" value="1"/>
</dbReference>
<reference evidence="2" key="1">
    <citation type="submission" date="2019-10" db="EMBL/GenBank/DDBJ databases">
        <authorList>
            <consortium name="DOE Joint Genome Institute"/>
            <person name="Kuo A."/>
            <person name="Miyauchi S."/>
            <person name="Kiss E."/>
            <person name="Drula E."/>
            <person name="Kohler A."/>
            <person name="Sanchez-Garcia M."/>
            <person name="Andreopoulos B."/>
            <person name="Barry K.W."/>
            <person name="Bonito G."/>
            <person name="Buee M."/>
            <person name="Carver A."/>
            <person name="Chen C."/>
            <person name="Cichocki N."/>
            <person name="Clum A."/>
            <person name="Culley D."/>
            <person name="Crous P.W."/>
            <person name="Fauchery L."/>
            <person name="Girlanda M."/>
            <person name="Hayes R."/>
            <person name="Keri Z."/>
            <person name="LaButti K."/>
            <person name="Lipzen A."/>
            <person name="Lombard V."/>
            <person name="Magnuson J."/>
            <person name="Maillard F."/>
            <person name="Morin E."/>
            <person name="Murat C."/>
            <person name="Nolan M."/>
            <person name="Ohm R."/>
            <person name="Pangilinan J."/>
            <person name="Pereira M."/>
            <person name="Perotto S."/>
            <person name="Peter M."/>
            <person name="Riley R."/>
            <person name="Sitrit Y."/>
            <person name="Stielow B."/>
            <person name="Szollosi G."/>
            <person name="Zifcakova L."/>
            <person name="Stursova M."/>
            <person name="Spatafora J.W."/>
            <person name="Tedersoo L."/>
            <person name="Vaario L.-M."/>
            <person name="Yamada A."/>
            <person name="Yan M."/>
            <person name="Wang P."/>
            <person name="Xu J."/>
            <person name="Bruns T."/>
            <person name="Baldrian P."/>
            <person name="Vilgalys R."/>
            <person name="Henrissat B."/>
            <person name="Grigoriev I.V."/>
            <person name="Hibbett D."/>
            <person name="Nagy L.G."/>
            <person name="Martin F.M."/>
        </authorList>
    </citation>
    <scope>NUCLEOTIDE SEQUENCE</scope>
    <source>
        <strain evidence="2">BED1</strain>
    </source>
</reference>
<dbReference type="EMBL" id="WHUW01000004">
    <property type="protein sequence ID" value="KAF8447157.1"/>
    <property type="molecule type" value="Genomic_DNA"/>
</dbReference>
<organism evidence="2 3">
    <name type="scientific">Boletus edulis BED1</name>
    <dbReference type="NCBI Taxonomy" id="1328754"/>
    <lineage>
        <taxon>Eukaryota</taxon>
        <taxon>Fungi</taxon>
        <taxon>Dikarya</taxon>
        <taxon>Basidiomycota</taxon>
        <taxon>Agaricomycotina</taxon>
        <taxon>Agaricomycetes</taxon>
        <taxon>Agaricomycetidae</taxon>
        <taxon>Boletales</taxon>
        <taxon>Boletineae</taxon>
        <taxon>Boletaceae</taxon>
        <taxon>Boletoideae</taxon>
        <taxon>Boletus</taxon>
    </lineage>
</organism>
<feature type="domain" description="U3 small nucleolar RNA-associated protein 20 N-terminal" evidence="1">
    <location>
        <begin position="171"/>
        <end position="216"/>
    </location>
</feature>
<comment type="caution">
    <text evidence="2">The sequence shown here is derived from an EMBL/GenBank/DDBJ whole genome shotgun (WGS) entry which is preliminary data.</text>
</comment>
<sequence length="620" mass="70148">MNGLLEWLNENIGQDVPNDDIREEERTWRDGAAHRTVISIWLDQDHDRVKAIVLDQKPSDQFDPVSYEMQLLSTLGQCASLAEKHNRELVPFNFLSLAVNDDTVSNLAPYKLHAWLTLFSKSTNPKALHATKTLFTVYPSVPSRSYTADGRAQLCVDTPQTDPCSWTRRFLLFGIMLEKKGRTKGGDRRAVVLSALAVCTEDELGLLVNLMLKPMGWSSLAWKEEVFVLTVTWRHGERPNEKAIRDFVDALSRRREFDVEPGIPDAFNWYFWKGSRALQSCWQSITSFVPTTAWNSLLKIPRPDIKGALYSSPSSLLSAIAERIPDGFPVFIAPRADPVIWCKFTPSSDYSVTVKDFLCPFVISDSRETDRYRMLLQGIAAVRAVNVFKKPGSIRVHVAQHDYYLLDVTEALEFLKATFNLQDQMSEFANELDNSRGQKGAYSESPTSLVPLLLSLVNERNQGKQIIARHGGQSHFTDDPEIQENPDKMHYWVIYASPDGHIAIPFQVTPGIVWFSLRVNVQGKPYNSWRSASPSSSSPTRRLHAFRGPADYYIAPEVTLVLIVSQWMADDPPARLMHVGGVEMDDHLRVFHSQASTIRRAGMELTHATGFNINEVFHRP</sequence>
<dbReference type="InterPro" id="IPR011430">
    <property type="entry name" value="UTP20_N"/>
</dbReference>
<evidence type="ECO:0000313" key="2">
    <source>
        <dbReference type="EMBL" id="KAF8447157.1"/>
    </source>
</evidence>
<dbReference type="AlphaFoldDB" id="A0AAD4C325"/>
<evidence type="ECO:0000313" key="3">
    <source>
        <dbReference type="Proteomes" id="UP001194468"/>
    </source>
</evidence>
<gene>
    <name evidence="2" type="ORF">L210DRAFT_3500923</name>
</gene>
<proteinExistence type="predicted"/>
<dbReference type="Proteomes" id="UP001194468">
    <property type="component" value="Unassembled WGS sequence"/>
</dbReference>
<reference evidence="2" key="2">
    <citation type="journal article" date="2020" name="Nat. Commun.">
        <title>Large-scale genome sequencing of mycorrhizal fungi provides insights into the early evolution of symbiotic traits.</title>
        <authorList>
            <person name="Miyauchi S."/>
            <person name="Kiss E."/>
            <person name="Kuo A."/>
            <person name="Drula E."/>
            <person name="Kohler A."/>
            <person name="Sanchez-Garcia M."/>
            <person name="Morin E."/>
            <person name="Andreopoulos B."/>
            <person name="Barry K.W."/>
            <person name="Bonito G."/>
            <person name="Buee M."/>
            <person name="Carver A."/>
            <person name="Chen C."/>
            <person name="Cichocki N."/>
            <person name="Clum A."/>
            <person name="Culley D."/>
            <person name="Crous P.W."/>
            <person name="Fauchery L."/>
            <person name="Girlanda M."/>
            <person name="Hayes R.D."/>
            <person name="Keri Z."/>
            <person name="LaButti K."/>
            <person name="Lipzen A."/>
            <person name="Lombard V."/>
            <person name="Magnuson J."/>
            <person name="Maillard F."/>
            <person name="Murat C."/>
            <person name="Nolan M."/>
            <person name="Ohm R.A."/>
            <person name="Pangilinan J."/>
            <person name="Pereira M.F."/>
            <person name="Perotto S."/>
            <person name="Peter M."/>
            <person name="Pfister S."/>
            <person name="Riley R."/>
            <person name="Sitrit Y."/>
            <person name="Stielow J.B."/>
            <person name="Szollosi G."/>
            <person name="Zifcakova L."/>
            <person name="Stursova M."/>
            <person name="Spatafora J.W."/>
            <person name="Tedersoo L."/>
            <person name="Vaario L.M."/>
            <person name="Yamada A."/>
            <person name="Yan M."/>
            <person name="Wang P."/>
            <person name="Xu J."/>
            <person name="Bruns T."/>
            <person name="Baldrian P."/>
            <person name="Vilgalys R."/>
            <person name="Dunand C."/>
            <person name="Henrissat B."/>
            <person name="Grigoriev I.V."/>
            <person name="Hibbett D."/>
            <person name="Nagy L.G."/>
            <person name="Martin F.M."/>
        </authorList>
    </citation>
    <scope>NUCLEOTIDE SEQUENCE</scope>
    <source>
        <strain evidence="2">BED1</strain>
    </source>
</reference>
<keyword evidence="3" id="KW-1185">Reference proteome</keyword>
<accession>A0AAD4C325</accession>
<evidence type="ECO:0000259" key="1">
    <source>
        <dbReference type="Pfam" id="PF07539"/>
    </source>
</evidence>